<feature type="transmembrane region" description="Helical" evidence="7">
    <location>
        <begin position="114"/>
        <end position="132"/>
    </location>
</feature>
<evidence type="ECO:0000313" key="10">
    <source>
        <dbReference type="Proteomes" id="UP000705867"/>
    </source>
</evidence>
<evidence type="ECO:0000259" key="8">
    <source>
        <dbReference type="PROSITE" id="PS50109"/>
    </source>
</evidence>
<dbReference type="PRINTS" id="PR00344">
    <property type="entry name" value="BCTRLSENSOR"/>
</dbReference>
<dbReference type="GO" id="GO:0007234">
    <property type="term" value="P:osmosensory signaling via phosphorelay pathway"/>
    <property type="evidence" value="ECO:0007669"/>
    <property type="project" value="TreeGrafter"/>
</dbReference>
<evidence type="ECO:0000256" key="1">
    <source>
        <dbReference type="ARBA" id="ARBA00000085"/>
    </source>
</evidence>
<keyword evidence="7" id="KW-0472">Membrane</keyword>
<name>A0A953J713_9BACT</name>
<dbReference type="Proteomes" id="UP000705867">
    <property type="component" value="Unassembled WGS sequence"/>
</dbReference>
<proteinExistence type="predicted"/>
<dbReference type="EMBL" id="JAIOIV010000124">
    <property type="protein sequence ID" value="MBZ0157633.1"/>
    <property type="molecule type" value="Genomic_DNA"/>
</dbReference>
<dbReference type="Pfam" id="PF25487">
    <property type="entry name" value="ETR1_N"/>
    <property type="match status" value="1"/>
</dbReference>
<dbReference type="GO" id="GO:0030295">
    <property type="term" value="F:protein kinase activator activity"/>
    <property type="evidence" value="ECO:0007669"/>
    <property type="project" value="TreeGrafter"/>
</dbReference>
<dbReference type="FunFam" id="1.10.287.130:FF:000070">
    <property type="entry name" value="Histidine kinase sensor protein"/>
    <property type="match status" value="1"/>
</dbReference>
<comment type="catalytic activity">
    <reaction evidence="1">
        <text>ATP + protein L-histidine = ADP + protein N-phospho-L-histidine.</text>
        <dbReference type="EC" id="2.7.13.3"/>
    </reaction>
</comment>
<dbReference type="Pfam" id="PF00512">
    <property type="entry name" value="HisKA"/>
    <property type="match status" value="1"/>
</dbReference>
<reference evidence="9" key="1">
    <citation type="journal article" date="2021" name="bioRxiv">
        <title>Unraveling nitrogen, sulfur and carbon metabolic pathways and microbial community transcriptional responses to substrate deprivation and toxicity stresses in a bioreactor mimicking anoxic brackish coastal sediment conditions.</title>
        <authorList>
            <person name="Martins P.D."/>
            <person name="Echeveste M.J."/>
            <person name="Arshad A."/>
            <person name="Kurth J."/>
            <person name="Ouboter H."/>
            <person name="Jetten M.S.M."/>
            <person name="Welte C.U."/>
        </authorList>
    </citation>
    <scope>NUCLEOTIDE SEQUENCE</scope>
    <source>
        <strain evidence="9">MAG_39</strain>
    </source>
</reference>
<dbReference type="InterPro" id="IPR050351">
    <property type="entry name" value="BphY/WalK/GraS-like"/>
</dbReference>
<feature type="transmembrane region" description="Helical" evidence="7">
    <location>
        <begin position="81"/>
        <end position="102"/>
    </location>
</feature>
<dbReference type="SUPFAM" id="SSF55874">
    <property type="entry name" value="ATPase domain of HSP90 chaperone/DNA topoisomerase II/histidine kinase"/>
    <property type="match status" value="1"/>
</dbReference>
<dbReference type="InterPro" id="IPR036097">
    <property type="entry name" value="HisK_dim/P_sf"/>
</dbReference>
<gene>
    <name evidence="9" type="ORF">K8I29_15655</name>
</gene>
<sequence length="398" mass="44420">MAAAFLRDPLYLKGGAIMDFLNSILGIRKFMPHGYCLFWEPPLIWTHVISDVLIGLSYYAIPVAGFYYVWKKRDIPLWTAALYASIFFSCGSTHFFGAYTIWVPAYWQEGIVKAFTAVVSVAAAVVLVPLLPRALALPSLRKALEEISRLNEELERRVAERTALLEATNKELEAFSYSVSHDLRAPLRGIDGFSQALLEDYADKLDATGRDYLERLRAGSQRMAQLIDDMLGLSRITRSELRREAVDLSAMAREIAEELRKSQPERCVEFIIAPDIVADGDPKLLRLMLGNLLGNAWKFTGKHTTARIEFGRKEQEGEAVFFVRDNGAGFDPAYSGKLFGAFQRLHSVAEFEGTGIGLATVQRIVHRHGGRIWAEGEVEKGATFYFTLTPGTPGGHHA</sequence>
<dbReference type="InterPro" id="IPR058544">
    <property type="entry name" value="ETR1_N"/>
</dbReference>
<evidence type="ECO:0000256" key="4">
    <source>
        <dbReference type="ARBA" id="ARBA00022679"/>
    </source>
</evidence>
<evidence type="ECO:0000256" key="7">
    <source>
        <dbReference type="SAM" id="Phobius"/>
    </source>
</evidence>
<dbReference type="SMART" id="SM00387">
    <property type="entry name" value="HATPase_c"/>
    <property type="match status" value="1"/>
</dbReference>
<reference evidence="9" key="2">
    <citation type="submission" date="2021-08" db="EMBL/GenBank/DDBJ databases">
        <authorList>
            <person name="Dalcin Martins P."/>
        </authorList>
    </citation>
    <scope>NUCLEOTIDE SEQUENCE</scope>
    <source>
        <strain evidence="9">MAG_39</strain>
    </source>
</reference>
<dbReference type="InterPro" id="IPR036890">
    <property type="entry name" value="HATPase_C_sf"/>
</dbReference>
<dbReference type="GO" id="GO:0000155">
    <property type="term" value="F:phosphorelay sensor kinase activity"/>
    <property type="evidence" value="ECO:0007669"/>
    <property type="project" value="InterPro"/>
</dbReference>
<keyword evidence="5" id="KW-0418">Kinase</keyword>
<dbReference type="InterPro" id="IPR004358">
    <property type="entry name" value="Sig_transdc_His_kin-like_C"/>
</dbReference>
<dbReference type="PANTHER" id="PTHR42878">
    <property type="entry name" value="TWO-COMPONENT HISTIDINE KINASE"/>
    <property type="match status" value="1"/>
</dbReference>
<comment type="caution">
    <text evidence="9">The sequence shown here is derived from an EMBL/GenBank/DDBJ whole genome shotgun (WGS) entry which is preliminary data.</text>
</comment>
<dbReference type="SUPFAM" id="SSF47384">
    <property type="entry name" value="Homodimeric domain of signal transducing histidine kinase"/>
    <property type="match status" value="1"/>
</dbReference>
<evidence type="ECO:0000313" key="9">
    <source>
        <dbReference type="EMBL" id="MBZ0157633.1"/>
    </source>
</evidence>
<dbReference type="AlphaFoldDB" id="A0A953J713"/>
<feature type="domain" description="Histidine kinase" evidence="8">
    <location>
        <begin position="178"/>
        <end position="392"/>
    </location>
</feature>
<evidence type="ECO:0000256" key="5">
    <source>
        <dbReference type="ARBA" id="ARBA00022777"/>
    </source>
</evidence>
<keyword evidence="4" id="KW-0808">Transferase</keyword>
<evidence type="ECO:0000256" key="6">
    <source>
        <dbReference type="SAM" id="Coils"/>
    </source>
</evidence>
<feature type="coiled-coil region" evidence="6">
    <location>
        <begin position="137"/>
        <end position="171"/>
    </location>
</feature>
<organism evidence="9 10">
    <name type="scientific">Candidatus Nitrobium versatile</name>
    <dbReference type="NCBI Taxonomy" id="2884831"/>
    <lineage>
        <taxon>Bacteria</taxon>
        <taxon>Pseudomonadati</taxon>
        <taxon>Nitrospirota</taxon>
        <taxon>Nitrospiria</taxon>
        <taxon>Nitrospirales</taxon>
        <taxon>Nitrospiraceae</taxon>
        <taxon>Candidatus Nitrobium</taxon>
    </lineage>
</organism>
<feature type="transmembrane region" description="Helical" evidence="7">
    <location>
        <begin position="44"/>
        <end position="69"/>
    </location>
</feature>
<dbReference type="Gene3D" id="1.10.287.130">
    <property type="match status" value="1"/>
</dbReference>
<dbReference type="PANTHER" id="PTHR42878:SF15">
    <property type="entry name" value="BACTERIOPHYTOCHROME"/>
    <property type="match status" value="1"/>
</dbReference>
<evidence type="ECO:0000256" key="2">
    <source>
        <dbReference type="ARBA" id="ARBA00012438"/>
    </source>
</evidence>
<keyword evidence="7" id="KW-0812">Transmembrane</keyword>
<dbReference type="SMART" id="SM00388">
    <property type="entry name" value="HisKA"/>
    <property type="match status" value="1"/>
</dbReference>
<dbReference type="PROSITE" id="PS50109">
    <property type="entry name" value="HIS_KIN"/>
    <property type="match status" value="1"/>
</dbReference>
<protein>
    <recommendedName>
        <fullName evidence="2">histidine kinase</fullName>
        <ecNumber evidence="2">2.7.13.3</ecNumber>
    </recommendedName>
</protein>
<dbReference type="InterPro" id="IPR003661">
    <property type="entry name" value="HisK_dim/P_dom"/>
</dbReference>
<dbReference type="CDD" id="cd00082">
    <property type="entry name" value="HisKA"/>
    <property type="match status" value="1"/>
</dbReference>
<dbReference type="GO" id="GO:0000156">
    <property type="term" value="F:phosphorelay response regulator activity"/>
    <property type="evidence" value="ECO:0007669"/>
    <property type="project" value="TreeGrafter"/>
</dbReference>
<accession>A0A953J713</accession>
<keyword evidence="7" id="KW-1133">Transmembrane helix</keyword>
<dbReference type="InterPro" id="IPR003594">
    <property type="entry name" value="HATPase_dom"/>
</dbReference>
<dbReference type="EC" id="2.7.13.3" evidence="2"/>
<dbReference type="InterPro" id="IPR005467">
    <property type="entry name" value="His_kinase_dom"/>
</dbReference>
<keyword evidence="6" id="KW-0175">Coiled coil</keyword>
<keyword evidence="3" id="KW-0597">Phosphoprotein</keyword>
<evidence type="ECO:0000256" key="3">
    <source>
        <dbReference type="ARBA" id="ARBA00022553"/>
    </source>
</evidence>
<dbReference type="Gene3D" id="3.30.565.10">
    <property type="entry name" value="Histidine kinase-like ATPase, C-terminal domain"/>
    <property type="match status" value="1"/>
</dbReference>
<dbReference type="FunFam" id="3.30.565.10:FF:000006">
    <property type="entry name" value="Sensor histidine kinase WalK"/>
    <property type="match status" value="1"/>
</dbReference>
<dbReference type="Pfam" id="PF02518">
    <property type="entry name" value="HATPase_c"/>
    <property type="match status" value="1"/>
</dbReference>